<dbReference type="Pfam" id="PF02837">
    <property type="entry name" value="Glyco_hydro_2_N"/>
    <property type="match status" value="1"/>
</dbReference>
<comment type="caution">
    <text evidence="8">The sequence shown here is derived from an EMBL/GenBank/DDBJ whole genome shotgun (WGS) entry which is preliminary data.</text>
</comment>
<dbReference type="InterPro" id="IPR006103">
    <property type="entry name" value="Glyco_hydro_2_cat"/>
</dbReference>
<dbReference type="SUPFAM" id="SSF49785">
    <property type="entry name" value="Galactose-binding domain-like"/>
    <property type="match status" value="1"/>
</dbReference>
<dbReference type="InterPro" id="IPR050347">
    <property type="entry name" value="Bact_Beta-galactosidase"/>
</dbReference>
<name>A0A813GSS5_POLGL</name>
<organism evidence="8 9">
    <name type="scientific">Polarella glacialis</name>
    <name type="common">Dinoflagellate</name>
    <dbReference type="NCBI Taxonomy" id="89957"/>
    <lineage>
        <taxon>Eukaryota</taxon>
        <taxon>Sar</taxon>
        <taxon>Alveolata</taxon>
        <taxon>Dinophyceae</taxon>
        <taxon>Suessiales</taxon>
        <taxon>Suessiaceae</taxon>
        <taxon>Polarella</taxon>
    </lineage>
</organism>
<dbReference type="GO" id="GO:0005990">
    <property type="term" value="P:lactose catabolic process"/>
    <property type="evidence" value="ECO:0007669"/>
    <property type="project" value="TreeGrafter"/>
</dbReference>
<dbReference type="SUPFAM" id="SSF51445">
    <property type="entry name" value="(Trans)glycosidases"/>
    <property type="match status" value="1"/>
</dbReference>
<dbReference type="Gene3D" id="2.60.40.10">
    <property type="entry name" value="Immunoglobulins"/>
    <property type="match status" value="1"/>
</dbReference>
<evidence type="ECO:0000256" key="1">
    <source>
        <dbReference type="ARBA" id="ARBA00001412"/>
    </source>
</evidence>
<dbReference type="Gene3D" id="3.20.20.80">
    <property type="entry name" value="Glycosidases"/>
    <property type="match status" value="1"/>
</dbReference>
<dbReference type="Pfam" id="PF02836">
    <property type="entry name" value="Glyco_hydro_2_C"/>
    <property type="match status" value="1"/>
</dbReference>
<dbReference type="InterPro" id="IPR017853">
    <property type="entry name" value="GH"/>
</dbReference>
<dbReference type="InterPro" id="IPR008979">
    <property type="entry name" value="Galactose-bd-like_sf"/>
</dbReference>
<dbReference type="InterPro" id="IPR013783">
    <property type="entry name" value="Ig-like_fold"/>
</dbReference>
<dbReference type="SMART" id="SM01038">
    <property type="entry name" value="Bgal_small_N"/>
    <property type="match status" value="1"/>
</dbReference>
<dbReference type="GO" id="GO:0030246">
    <property type="term" value="F:carbohydrate binding"/>
    <property type="evidence" value="ECO:0007669"/>
    <property type="project" value="InterPro"/>
</dbReference>
<evidence type="ECO:0000256" key="4">
    <source>
        <dbReference type="ARBA" id="ARBA00022801"/>
    </source>
</evidence>
<keyword evidence="5" id="KW-0326">Glycosidase</keyword>
<evidence type="ECO:0000256" key="6">
    <source>
        <dbReference type="ARBA" id="ARBA00032230"/>
    </source>
</evidence>
<dbReference type="InterPro" id="IPR011013">
    <property type="entry name" value="Gal_mutarotase_sf_dom"/>
</dbReference>
<dbReference type="AlphaFoldDB" id="A0A813GSS5"/>
<dbReference type="InterPro" id="IPR004199">
    <property type="entry name" value="B-gal_small/dom_5"/>
</dbReference>
<comment type="catalytic activity">
    <reaction evidence="1">
        <text>Hydrolysis of terminal non-reducing beta-D-galactose residues in beta-D-galactosides.</text>
        <dbReference type="EC" id="3.2.1.23"/>
    </reaction>
</comment>
<dbReference type="EMBL" id="CAJNNV010028778">
    <property type="protein sequence ID" value="CAE8625756.1"/>
    <property type="molecule type" value="Genomic_DNA"/>
</dbReference>
<feature type="domain" description="Beta galactosidase small chain/" evidence="7">
    <location>
        <begin position="662"/>
        <end position="933"/>
    </location>
</feature>
<keyword evidence="4" id="KW-0378">Hydrolase</keyword>
<evidence type="ECO:0000313" key="9">
    <source>
        <dbReference type="Proteomes" id="UP000654075"/>
    </source>
</evidence>
<dbReference type="InterPro" id="IPR006104">
    <property type="entry name" value="Glyco_hydro_2_N"/>
</dbReference>
<dbReference type="InterPro" id="IPR014718">
    <property type="entry name" value="GH-type_carb-bd"/>
</dbReference>
<gene>
    <name evidence="8" type="ORF">PGLA1383_LOCUS42738</name>
</gene>
<dbReference type="InterPro" id="IPR036156">
    <property type="entry name" value="Beta-gal/glucu_dom_sf"/>
</dbReference>
<dbReference type="SUPFAM" id="SSF49303">
    <property type="entry name" value="beta-Galactosidase/glucuronidase domain"/>
    <property type="match status" value="1"/>
</dbReference>
<accession>A0A813GSS5</accession>
<evidence type="ECO:0000256" key="3">
    <source>
        <dbReference type="ARBA" id="ARBA00012756"/>
    </source>
</evidence>
<dbReference type="InterPro" id="IPR006101">
    <property type="entry name" value="Glyco_hydro_2"/>
</dbReference>
<proteinExistence type="inferred from homology"/>
<dbReference type="PRINTS" id="PR00132">
    <property type="entry name" value="GLHYDRLASE2"/>
</dbReference>
<evidence type="ECO:0000259" key="7">
    <source>
        <dbReference type="SMART" id="SM01038"/>
    </source>
</evidence>
<dbReference type="InterPro" id="IPR006102">
    <property type="entry name" value="Ig-like_GH2"/>
</dbReference>
<dbReference type="Gene3D" id="2.60.120.260">
    <property type="entry name" value="Galactose-binding domain-like"/>
    <property type="match status" value="1"/>
</dbReference>
<protein>
    <recommendedName>
        <fullName evidence="3">beta-galactosidase</fullName>
        <ecNumber evidence="3">3.2.1.23</ecNumber>
    </recommendedName>
    <alternativeName>
        <fullName evidence="6">Lactase</fullName>
    </alternativeName>
</protein>
<dbReference type="OrthoDB" id="444796at2759"/>
<evidence type="ECO:0000256" key="2">
    <source>
        <dbReference type="ARBA" id="ARBA00007401"/>
    </source>
</evidence>
<sequence>MAAAHVWLNGVALGYTVDSGTPAEFDVTSALARRSGGQEHQLVVRVLQWCTGSLLEDQDTWWLSGIFRDVVLYSLPAENAIEDYRVNVTVEAPYDDSAHALLSCDIALRHKDKGKVRVSILDGSDVIAEAICAPAWPDKSARLVFGELAHICSARLDMKAPGKWSPERAKLYDVVIKLEFDGKVIQIERARVGIRDVRIRNSILQLNGAPLLVNGVNRVECHPDYGKAMSEAAIREDVVLLKRNNFNAIRCAHCPNAAAFYRLCDELGMLVVDEANIENHGFAMMTALSLPSCSPRFREALHERVVAMFSRTKNHTCVIGWSLGNESGTGPNTQSNADWLRGCDPTRFVQYESGEVHGDATLFMGDGRHPLSDIVCPMYADPERCLMLAEAEKRPVILCEYSHAMGNSNGGLHLFYESFRSEKMPTVQGGFIWDFADQGLRVPRTPGHRGLSDWFLGAQPGYGGDFGPNSGKDDCWFCCNGLFTPDRGVKPAVLECKYLMQPVAFEASLDGDSPGSSPWRRRSGKQSQDIMKIRLSAAARLPRTELDGLCIRWAVNDGRGKVVAKGSQEVSGPRWEHGASFQQVDTLSGGLFLRLRAELLWDANYAPRGHVVAEETVTLMQPSCDAAPPEVVCPLYHPPVTPVARPSSEVQVRMLGGDGDACVEAASYTATIRRGEIVSLCSKSGEKGGSQELLSDGHGSPLGHAFWRAPTDNDRGGIDLLGPPVLKAILPVIIKAIPSNLISFARQWQDAGLEHGKTRVLEVTWSGTAMTACSEFGVPGRKALFLISTTAEFKATSIRLQVRVTPGPGRAALAGVESLPRVGLQLVLDPSLSRLSWLGRGPHECYPDRKASSPLNVHQRYIEELHVPYMVPGECDGVTDVRWAALQDESGRGLLVQYECHDPAPATETLLSGKAGVRPAGMSGAQVAAARWTPQQ</sequence>
<dbReference type="Gene3D" id="2.70.98.10">
    <property type="match status" value="1"/>
</dbReference>
<evidence type="ECO:0000313" key="8">
    <source>
        <dbReference type="EMBL" id="CAE8625756.1"/>
    </source>
</evidence>
<feature type="non-terminal residue" evidence="8">
    <location>
        <position position="936"/>
    </location>
</feature>
<dbReference type="GO" id="GO:0009341">
    <property type="term" value="C:beta-galactosidase complex"/>
    <property type="evidence" value="ECO:0007669"/>
    <property type="project" value="InterPro"/>
</dbReference>
<dbReference type="EC" id="3.2.1.23" evidence="3"/>
<dbReference type="SUPFAM" id="SSF74650">
    <property type="entry name" value="Galactose mutarotase-like"/>
    <property type="match status" value="1"/>
</dbReference>
<evidence type="ECO:0000256" key="5">
    <source>
        <dbReference type="ARBA" id="ARBA00023295"/>
    </source>
</evidence>
<keyword evidence="9" id="KW-1185">Reference proteome</keyword>
<dbReference type="GO" id="GO:0004565">
    <property type="term" value="F:beta-galactosidase activity"/>
    <property type="evidence" value="ECO:0007669"/>
    <property type="project" value="UniProtKB-EC"/>
</dbReference>
<dbReference type="Pfam" id="PF00703">
    <property type="entry name" value="Glyco_hydro_2"/>
    <property type="match status" value="1"/>
</dbReference>
<dbReference type="Proteomes" id="UP000654075">
    <property type="component" value="Unassembled WGS sequence"/>
</dbReference>
<comment type="similarity">
    <text evidence="2">Belongs to the glycosyl hydrolase 2 family.</text>
</comment>
<dbReference type="Pfam" id="PF02929">
    <property type="entry name" value="Bgal_small_N"/>
    <property type="match status" value="1"/>
</dbReference>
<reference evidence="8" key="1">
    <citation type="submission" date="2021-02" db="EMBL/GenBank/DDBJ databases">
        <authorList>
            <person name="Dougan E. K."/>
            <person name="Rhodes N."/>
            <person name="Thang M."/>
            <person name="Chan C."/>
        </authorList>
    </citation>
    <scope>NUCLEOTIDE SEQUENCE</scope>
</reference>
<dbReference type="PANTHER" id="PTHR46323:SF2">
    <property type="entry name" value="BETA-GALACTOSIDASE"/>
    <property type="match status" value="1"/>
</dbReference>
<dbReference type="PANTHER" id="PTHR46323">
    <property type="entry name" value="BETA-GALACTOSIDASE"/>
    <property type="match status" value="1"/>
</dbReference>
<dbReference type="OMA" id="HYEADIY"/>